<sequence>MAEAAAEKLVCVTGAGGFIGSWLVKELLQRGYVVRGTARHPEDPKNAHLLALDGAQERLSLYHADVLDYMSLCRAFSLCHGVFHVASPVSNDPNLVPVAVEGTKNVLNAAADMGVQRVVFTSSYGAIHMNPNRSPDQTLDEGCWSDPEFCKQTQNWYCYAKMAAENTAMEEALKRGIQLLIVVPSVTIGRMLQPTLNISLANVAAYMMGTKKAYSNVIGGYVDVQDVALAHILVYEDLRTHGRYLCIGDMLHLSKYVQMMRELFPQYPITNKCKDENKPMVKPYKFSTKRLGALGMKFTTLKESLYNTVVSLQENGHIPILLHKSSL</sequence>
<keyword evidence="1" id="KW-0560">Oxidoreductase</keyword>
<evidence type="ECO:0000259" key="2">
    <source>
        <dbReference type="Pfam" id="PF01370"/>
    </source>
</evidence>
<dbReference type="HOGENOM" id="CLU_007383_9_0_1"/>
<evidence type="ECO:0000313" key="5">
    <source>
        <dbReference type="Proteomes" id="UP000007305"/>
    </source>
</evidence>
<dbReference type="OMA" id="MHRSEFI"/>
<reference evidence="3" key="2">
    <citation type="submission" date="2015-12" db="EMBL/GenBank/DDBJ databases">
        <title>Update maize B73 reference genome by single molecule sequencing technologies.</title>
        <authorList>
            <consortium name="Maize Genome Sequencing Project"/>
            <person name="Ware D."/>
        </authorList>
    </citation>
    <scope>NUCLEOTIDE SEQUENCE</scope>
    <source>
        <tissue evidence="3">Seedling</tissue>
    </source>
</reference>
<dbReference type="RefSeq" id="XP_008655508.1">
    <property type="nucleotide sequence ID" value="XM_008657286.2"/>
</dbReference>
<dbReference type="GO" id="GO:0016616">
    <property type="term" value="F:oxidoreductase activity, acting on the CH-OH group of donors, NAD or NADP as acceptor"/>
    <property type="evidence" value="ECO:0000318"/>
    <property type="project" value="GO_Central"/>
</dbReference>
<dbReference type="FunCoup" id="K7UT40">
    <property type="interactions" value="235"/>
</dbReference>
<evidence type="ECO:0000256" key="1">
    <source>
        <dbReference type="ARBA" id="ARBA00023002"/>
    </source>
</evidence>
<dbReference type="SUPFAM" id="SSF51735">
    <property type="entry name" value="NAD(P)-binding Rossmann-fold domains"/>
    <property type="match status" value="1"/>
</dbReference>
<feature type="domain" description="NAD-dependent epimerase/dehydratase" evidence="2">
    <location>
        <begin position="10"/>
        <end position="240"/>
    </location>
</feature>
<dbReference type="PANTHER" id="PTHR10366:SF470">
    <property type="entry name" value="OS01G0283600 PROTEIN"/>
    <property type="match status" value="1"/>
</dbReference>
<dbReference type="KEGG" id="zma:103634692"/>
<keyword evidence="5" id="KW-1185">Reference proteome</keyword>
<accession>K7UT40</accession>
<proteinExistence type="predicted"/>
<gene>
    <name evidence="4" type="primary">LOC103634692</name>
    <name evidence="3" type="ORF">ZEAMMB73_Zm00001d008331</name>
</gene>
<dbReference type="PANTHER" id="PTHR10366">
    <property type="entry name" value="NAD DEPENDENT EPIMERASE/DEHYDRATASE"/>
    <property type="match status" value="1"/>
</dbReference>
<dbReference type="AlphaFoldDB" id="K7UT40"/>
<dbReference type="GeneID" id="103634692"/>
<evidence type="ECO:0000313" key="3">
    <source>
        <dbReference type="EMBL" id="AQK89595.1"/>
    </source>
</evidence>
<reference evidence="4" key="3">
    <citation type="submission" date="2019-07" db="EMBL/GenBank/DDBJ databases">
        <authorList>
            <person name="Seetharam A."/>
            <person name="Woodhouse M."/>
            <person name="Cannon E."/>
        </authorList>
    </citation>
    <scope>NUCLEOTIDE SEQUENCE [LARGE SCALE GENOMIC DNA]</scope>
    <source>
        <strain evidence="4">cv. B73</strain>
    </source>
</reference>
<dbReference type="EMBL" id="CM000784">
    <property type="protein sequence ID" value="AQK89595.1"/>
    <property type="molecule type" value="Genomic_DNA"/>
</dbReference>
<dbReference type="OrthoDB" id="655899at2759"/>
<protein>
    <submittedName>
        <fullName evidence="3">Cinnamoyl-CoA reductase 1</fullName>
    </submittedName>
</protein>
<dbReference type="Proteomes" id="UP000007305">
    <property type="component" value="Chromosome 8"/>
</dbReference>
<evidence type="ECO:0000313" key="4">
    <source>
        <dbReference type="EnsemblPlants" id="Zm00001eb333550_P002"/>
    </source>
</evidence>
<dbReference type="Gramene" id="Zm00001eb333550_T002">
    <property type="protein sequence ID" value="Zm00001eb333550_P002"/>
    <property type="gene ID" value="Zm00001eb333550"/>
</dbReference>
<dbReference type="InterPro" id="IPR001509">
    <property type="entry name" value="Epimerase_deHydtase"/>
</dbReference>
<dbReference type="InterPro" id="IPR036291">
    <property type="entry name" value="NAD(P)-bd_dom_sf"/>
</dbReference>
<dbReference type="SMR" id="K7UT40"/>
<reference evidence="5" key="1">
    <citation type="journal article" date="2009" name="Science">
        <title>The B73 maize genome: complexity, diversity, and dynamics.</title>
        <authorList>
            <person name="Schnable P.S."/>
            <person name="Ware D."/>
            <person name="Fulton R.S."/>
            <person name="Stein J.C."/>
            <person name="Wei F."/>
            <person name="Pasternak S."/>
            <person name="Liang C."/>
            <person name="Zhang J."/>
            <person name="Fulton L."/>
            <person name="Graves T.A."/>
            <person name="Minx P."/>
            <person name="Reily A.D."/>
            <person name="Courtney L."/>
            <person name="Kruchowski S.S."/>
            <person name="Tomlinson C."/>
            <person name="Strong C."/>
            <person name="Delehaunty K."/>
            <person name="Fronick C."/>
            <person name="Courtney B."/>
            <person name="Rock S.M."/>
            <person name="Belter E."/>
            <person name="Du F."/>
            <person name="Kim K."/>
            <person name="Abbott R.M."/>
            <person name="Cotton M."/>
            <person name="Levy A."/>
            <person name="Marchetto P."/>
            <person name="Ochoa K."/>
            <person name="Jackson S.M."/>
            <person name="Gillam B."/>
            <person name="Chen W."/>
            <person name="Yan L."/>
            <person name="Higginbotham J."/>
            <person name="Cardenas M."/>
            <person name="Waligorski J."/>
            <person name="Applebaum E."/>
            <person name="Phelps L."/>
            <person name="Falcone J."/>
            <person name="Kanchi K."/>
            <person name="Thane T."/>
            <person name="Scimone A."/>
            <person name="Thane N."/>
            <person name="Henke J."/>
            <person name="Wang T."/>
            <person name="Ruppert J."/>
            <person name="Shah N."/>
            <person name="Rotter K."/>
            <person name="Hodges J."/>
            <person name="Ingenthron E."/>
            <person name="Cordes M."/>
            <person name="Kohlberg S."/>
            <person name="Sgro J."/>
            <person name="Delgado B."/>
            <person name="Mead K."/>
            <person name="Chinwalla A."/>
            <person name="Leonard S."/>
            <person name="Crouse K."/>
            <person name="Collura K."/>
            <person name="Kudrna D."/>
            <person name="Currie J."/>
            <person name="He R."/>
            <person name="Angelova A."/>
            <person name="Rajasekar S."/>
            <person name="Mueller T."/>
            <person name="Lomeli R."/>
            <person name="Scara G."/>
            <person name="Ko A."/>
            <person name="Delaney K."/>
            <person name="Wissotski M."/>
            <person name="Lopez G."/>
            <person name="Campos D."/>
            <person name="Braidotti M."/>
            <person name="Ashley E."/>
            <person name="Golser W."/>
            <person name="Kim H."/>
            <person name="Lee S."/>
            <person name="Lin J."/>
            <person name="Dujmic Z."/>
            <person name="Kim W."/>
            <person name="Talag J."/>
            <person name="Zuccolo A."/>
            <person name="Fan C."/>
            <person name="Sebastian A."/>
            <person name="Kramer M."/>
            <person name="Spiegel L."/>
            <person name="Nascimento L."/>
            <person name="Zutavern T."/>
            <person name="Miller B."/>
            <person name="Ambroise C."/>
            <person name="Muller S."/>
            <person name="Spooner W."/>
            <person name="Narechania A."/>
            <person name="Ren L."/>
            <person name="Wei S."/>
            <person name="Kumari S."/>
            <person name="Faga B."/>
            <person name="Levy M.J."/>
            <person name="McMahan L."/>
            <person name="Van Buren P."/>
            <person name="Vaughn M.W."/>
            <person name="Ying K."/>
            <person name="Yeh C.-T."/>
            <person name="Emrich S.J."/>
            <person name="Jia Y."/>
            <person name="Kalyanaraman A."/>
            <person name="Hsia A.-P."/>
            <person name="Barbazuk W.B."/>
            <person name="Baucom R.S."/>
            <person name="Brutnell T.P."/>
            <person name="Carpita N.C."/>
            <person name="Chaparro C."/>
            <person name="Chia J.-M."/>
            <person name="Deragon J.-M."/>
            <person name="Estill J.C."/>
            <person name="Fu Y."/>
            <person name="Jeddeloh J.A."/>
            <person name="Han Y."/>
            <person name="Lee H."/>
            <person name="Li P."/>
            <person name="Lisch D.R."/>
            <person name="Liu S."/>
            <person name="Liu Z."/>
            <person name="Nagel D.H."/>
            <person name="McCann M.C."/>
            <person name="SanMiguel P."/>
            <person name="Myers A.M."/>
            <person name="Nettleton D."/>
            <person name="Nguyen J."/>
            <person name="Penning B.W."/>
            <person name="Ponnala L."/>
            <person name="Schneider K.L."/>
            <person name="Schwartz D.C."/>
            <person name="Sharma A."/>
            <person name="Soderlund C."/>
            <person name="Springer N.M."/>
            <person name="Sun Q."/>
            <person name="Wang H."/>
            <person name="Waterman M."/>
            <person name="Westerman R."/>
            <person name="Wolfgruber T.K."/>
            <person name="Yang L."/>
            <person name="Yu Y."/>
            <person name="Zhang L."/>
            <person name="Zhou S."/>
            <person name="Zhu Q."/>
            <person name="Bennetzen J.L."/>
            <person name="Dawe R.K."/>
            <person name="Jiang J."/>
            <person name="Jiang N."/>
            <person name="Presting G.G."/>
            <person name="Wessler S.R."/>
            <person name="Aluru S."/>
            <person name="Martienssen R.A."/>
            <person name="Clifton S.W."/>
            <person name="McCombie W.R."/>
            <person name="Wing R.A."/>
            <person name="Wilson R.K."/>
        </authorList>
    </citation>
    <scope>NUCLEOTIDE SEQUENCE [LARGE SCALE GENOMIC DNA]</scope>
    <source>
        <strain evidence="5">cv. B73</strain>
    </source>
</reference>
<dbReference type="STRING" id="4577.K7UT40"/>
<dbReference type="eggNOG" id="KOG1502">
    <property type="taxonomic scope" value="Eukaryota"/>
</dbReference>
<name>K7UT40_MAIZE</name>
<dbReference type="Gene3D" id="3.40.50.720">
    <property type="entry name" value="NAD(P)-binding Rossmann-like Domain"/>
    <property type="match status" value="1"/>
</dbReference>
<organism evidence="3">
    <name type="scientific">Zea mays</name>
    <name type="common">Maize</name>
    <dbReference type="NCBI Taxonomy" id="4577"/>
    <lineage>
        <taxon>Eukaryota</taxon>
        <taxon>Viridiplantae</taxon>
        <taxon>Streptophyta</taxon>
        <taxon>Embryophyta</taxon>
        <taxon>Tracheophyta</taxon>
        <taxon>Spermatophyta</taxon>
        <taxon>Magnoliopsida</taxon>
        <taxon>Liliopsida</taxon>
        <taxon>Poales</taxon>
        <taxon>Poaceae</taxon>
        <taxon>PACMAD clade</taxon>
        <taxon>Panicoideae</taxon>
        <taxon>Andropogonodae</taxon>
        <taxon>Andropogoneae</taxon>
        <taxon>Tripsacinae</taxon>
        <taxon>Zea</taxon>
    </lineage>
</organism>
<dbReference type="FunFam" id="3.40.50.720:FF:000219">
    <property type="entry name" value="Cinnamoyl-CoA reductase 1"/>
    <property type="match status" value="1"/>
</dbReference>
<reference evidence="4" key="4">
    <citation type="submission" date="2021-05" db="UniProtKB">
        <authorList>
            <consortium name="EnsemblPlants"/>
        </authorList>
    </citation>
    <scope>IDENTIFICATION</scope>
    <source>
        <strain evidence="4">cv. B73</strain>
    </source>
</reference>
<dbReference type="InterPro" id="IPR050425">
    <property type="entry name" value="NAD(P)_dehydrat-like"/>
</dbReference>
<dbReference type="Pfam" id="PF01370">
    <property type="entry name" value="Epimerase"/>
    <property type="match status" value="1"/>
</dbReference>
<dbReference type="EnsemblPlants" id="Zm00001eb333550_T002">
    <property type="protein sequence ID" value="Zm00001eb333550_P002"/>
    <property type="gene ID" value="Zm00001eb333550"/>
</dbReference>
<dbReference type="CDD" id="cd08958">
    <property type="entry name" value="FR_SDR_e"/>
    <property type="match status" value="1"/>
</dbReference>
<dbReference type="ExpressionAtlas" id="K7UT40">
    <property type="expression patterns" value="baseline and differential"/>
</dbReference>
<dbReference type="PaxDb" id="4577-GRMZM2G146031_P01"/>